<name>A0A8T6ZIR0_9BURK</name>
<dbReference type="Pfam" id="PF11177">
    <property type="entry name" value="DUF2964"/>
    <property type="match status" value="1"/>
</dbReference>
<reference evidence="1" key="2">
    <citation type="submission" date="2020-04" db="EMBL/GenBank/DDBJ databases">
        <authorList>
            <person name="Alexandrino P."/>
            <person name="Mendonca T."/>
            <person name="Guaman L."/>
            <person name="Cherix J."/>
            <person name="Lozano-Sakalauskas G."/>
            <person name="Fujita A."/>
            <person name="Filho E.R."/>
            <person name="Long P."/>
            <person name="Padilla G."/>
            <person name="Taciro M.K."/>
            <person name="Gomez J.G."/>
            <person name="Silva L.F."/>
            <person name="Torres M."/>
        </authorList>
    </citation>
    <scope>NUCLEOTIDE SEQUENCE</scope>
    <source>
        <strain evidence="1">LMG 19450</strain>
    </source>
</reference>
<accession>A0A8T6ZIR0</accession>
<dbReference type="EMBL" id="JTDB02000009">
    <property type="protein sequence ID" value="NLP64731.1"/>
    <property type="molecule type" value="Genomic_DNA"/>
</dbReference>
<sequence length="73" mass="7826">MIRSECRIVLATIAVFVALIGLYALGVRQGRTGTGDERSCDSACRTGRDAPQVTLLKIRVTIGGHEALLRSPD</sequence>
<dbReference type="Proteomes" id="UP000030460">
    <property type="component" value="Unassembled WGS sequence"/>
</dbReference>
<evidence type="ECO:0000313" key="1">
    <source>
        <dbReference type="EMBL" id="NLP64731.1"/>
    </source>
</evidence>
<keyword evidence="2" id="KW-1185">Reference proteome</keyword>
<dbReference type="RefSeq" id="WP_161790902.1">
    <property type="nucleotide sequence ID" value="NZ_CADFGF010000002.1"/>
</dbReference>
<proteinExistence type="predicted"/>
<comment type="caution">
    <text evidence="1">The sequence shown here is derived from an EMBL/GenBank/DDBJ whole genome shotgun (WGS) entry which is preliminary data.</text>
</comment>
<gene>
    <name evidence="1" type="ORF">NH14_026980</name>
</gene>
<organism evidence="1 2">
    <name type="scientific">Paraburkholderia sacchari</name>
    <dbReference type="NCBI Taxonomy" id="159450"/>
    <lineage>
        <taxon>Bacteria</taxon>
        <taxon>Pseudomonadati</taxon>
        <taxon>Pseudomonadota</taxon>
        <taxon>Betaproteobacteria</taxon>
        <taxon>Burkholderiales</taxon>
        <taxon>Burkholderiaceae</taxon>
        <taxon>Paraburkholderia</taxon>
    </lineage>
</organism>
<reference evidence="1" key="1">
    <citation type="journal article" date="2015" name="Genome Announc.">
        <title>Draft Genome Sequence of the Polyhydroxyalkanoate-Producing Bacterium Burkholderia sacchari LMG 19450 Isolated from Brazilian Sugarcane Plantation Soil.</title>
        <authorList>
            <person name="Alexandrino P.M."/>
            <person name="Mendonca T.T."/>
            <person name="Guaman Bautista L.P."/>
            <person name="Cherix J."/>
            <person name="Lozano-Sakalauskas G.C."/>
            <person name="Fujita A."/>
            <person name="Ramos Filho E."/>
            <person name="Long P."/>
            <person name="Padilla G."/>
            <person name="Taciro M.K."/>
            <person name="Gomez J.G."/>
            <person name="Silva L.F."/>
        </authorList>
    </citation>
    <scope>NUCLEOTIDE SEQUENCE</scope>
    <source>
        <strain evidence="1">LMG 19450</strain>
    </source>
</reference>
<protein>
    <submittedName>
        <fullName evidence="1">DUF2964 family protein</fullName>
    </submittedName>
</protein>
<dbReference type="InterPro" id="IPR021347">
    <property type="entry name" value="DUF2964"/>
</dbReference>
<evidence type="ECO:0000313" key="2">
    <source>
        <dbReference type="Proteomes" id="UP000030460"/>
    </source>
</evidence>
<dbReference type="AlphaFoldDB" id="A0A8T6ZIR0"/>